<evidence type="ECO:0000259" key="1">
    <source>
        <dbReference type="PROSITE" id="PS51658"/>
    </source>
</evidence>
<dbReference type="Proteomes" id="UP000242881">
    <property type="component" value="Unassembled WGS sequence"/>
</dbReference>
<sequence>MRQFKVKCVIKDPFISSYKVILESIDDSILLPLPVGPFEAEAIFYVLSSLKKPRPMTYDLMADILRQLGDVTVNRLFIDTFDDGIFTAKLELNHSGNTLIIDCRPSDGIAMSLRMNYPIFIDEHVVQRKKCISKSCLNEHEKALLEQILMDQEVTYL</sequence>
<dbReference type="Gene3D" id="3.10.690.10">
    <property type="entry name" value="Bifunctional nuclease domain"/>
    <property type="match status" value="1"/>
</dbReference>
<dbReference type="AlphaFoldDB" id="A0A2J6WPP9"/>
<dbReference type="SUPFAM" id="SSF103256">
    <property type="entry name" value="Hypothetical protein TM0160"/>
    <property type="match status" value="1"/>
</dbReference>
<dbReference type="RefSeq" id="WP_424605005.1">
    <property type="nucleotide sequence ID" value="NZ_JBNAVA010000002.1"/>
</dbReference>
<proteinExistence type="predicted"/>
<dbReference type="PANTHER" id="PTHR15160">
    <property type="entry name" value="VON HIPPEL-LINDAU PROTEIN"/>
    <property type="match status" value="1"/>
</dbReference>
<dbReference type="EMBL" id="PNIN01000025">
    <property type="protein sequence ID" value="PMP72219.1"/>
    <property type="molecule type" value="Genomic_DNA"/>
</dbReference>
<gene>
    <name evidence="2" type="ORF">C0187_01970</name>
</gene>
<reference evidence="2 3" key="1">
    <citation type="submission" date="2018-01" db="EMBL/GenBank/DDBJ databases">
        <title>Metagenomic assembled genomes from two thermal pools in the Uzon Caldera, Kamchatka, Russia.</title>
        <authorList>
            <person name="Wilkins L."/>
            <person name="Ettinger C."/>
        </authorList>
    </citation>
    <scope>NUCLEOTIDE SEQUENCE [LARGE SCALE GENOMIC DNA]</scope>
    <source>
        <strain evidence="2">ZAV-05</strain>
    </source>
</reference>
<dbReference type="PANTHER" id="PTHR15160:SF1">
    <property type="entry name" value="VON HIPPEL-LINDAU DISEASE TUMOR SUPPRESSOR"/>
    <property type="match status" value="1"/>
</dbReference>
<dbReference type="InterPro" id="IPR036104">
    <property type="entry name" value="BFN_sf"/>
</dbReference>
<feature type="domain" description="BFN" evidence="1">
    <location>
        <begin position="1"/>
        <end position="133"/>
    </location>
</feature>
<accession>A0A2J6WPP9</accession>
<evidence type="ECO:0000313" key="2">
    <source>
        <dbReference type="EMBL" id="PMP72219.1"/>
    </source>
</evidence>
<dbReference type="Pfam" id="PF02577">
    <property type="entry name" value="BFN_dom"/>
    <property type="match status" value="1"/>
</dbReference>
<comment type="caution">
    <text evidence="2">The sequence shown here is derived from an EMBL/GenBank/DDBJ whole genome shotgun (WGS) entry which is preliminary data.</text>
</comment>
<dbReference type="InterPro" id="IPR003729">
    <property type="entry name" value="Bi_nuclease_dom"/>
</dbReference>
<dbReference type="GO" id="GO:0004518">
    <property type="term" value="F:nuclease activity"/>
    <property type="evidence" value="ECO:0007669"/>
    <property type="project" value="InterPro"/>
</dbReference>
<dbReference type="PROSITE" id="PS51658">
    <property type="entry name" value="BFN"/>
    <property type="match status" value="1"/>
</dbReference>
<name>A0A2J6WPP9_9BACT</name>
<protein>
    <recommendedName>
        <fullName evidence="1">BFN domain-containing protein</fullName>
    </recommendedName>
</protein>
<organism evidence="2 3">
    <name type="scientific">Calditerrivibrio nitroreducens</name>
    <dbReference type="NCBI Taxonomy" id="477976"/>
    <lineage>
        <taxon>Bacteria</taxon>
        <taxon>Pseudomonadati</taxon>
        <taxon>Deferribacterota</taxon>
        <taxon>Deferribacteres</taxon>
        <taxon>Deferribacterales</taxon>
        <taxon>Calditerrivibrionaceae</taxon>
    </lineage>
</organism>
<evidence type="ECO:0000313" key="3">
    <source>
        <dbReference type="Proteomes" id="UP000242881"/>
    </source>
</evidence>